<sequence length="120" mass="13577">MIHWQWPVFHGFAGPEPHYEAQSGSSQPSGALLESFSQPRVFNDNHRSTRRQQRPAPSLHELSMPATASWPSLQAGVEGTRRPTQLILALSWSFRGAIRSYHGRPSVGPDFHDRTCNFRQ</sequence>
<dbReference type="EMBL" id="PDLM01000009">
    <property type="protein sequence ID" value="RDW69835.1"/>
    <property type="molecule type" value="Genomic_DNA"/>
</dbReference>
<proteinExistence type="predicted"/>
<accession>A0A3D8R711</accession>
<evidence type="ECO:0000313" key="2">
    <source>
        <dbReference type="EMBL" id="RDW69835.1"/>
    </source>
</evidence>
<reference evidence="2 3" key="1">
    <citation type="journal article" date="2018" name="IMA Fungus">
        <title>IMA Genome-F 9: Draft genome sequence of Annulohypoxylon stygium, Aspergillus mulundensis, Berkeleyomyces basicola (syn. Thielaviopsis basicola), Ceratocystis smalleyi, two Cercospora beticola strains, Coleophoma cylindrospora, Fusarium fracticaudum, Phialophora cf. hyalina, and Morchella septimelata.</title>
        <authorList>
            <person name="Wingfield B.D."/>
            <person name="Bills G.F."/>
            <person name="Dong Y."/>
            <person name="Huang W."/>
            <person name="Nel W.J."/>
            <person name="Swalarsk-Parry B.S."/>
            <person name="Vaghefi N."/>
            <person name="Wilken P.M."/>
            <person name="An Z."/>
            <person name="de Beer Z.W."/>
            <person name="De Vos L."/>
            <person name="Chen L."/>
            <person name="Duong T.A."/>
            <person name="Gao Y."/>
            <person name="Hammerbacher A."/>
            <person name="Kikkert J.R."/>
            <person name="Li Y."/>
            <person name="Li H."/>
            <person name="Li K."/>
            <person name="Li Q."/>
            <person name="Liu X."/>
            <person name="Ma X."/>
            <person name="Naidoo K."/>
            <person name="Pethybridge S.J."/>
            <person name="Sun J."/>
            <person name="Steenkamp E.T."/>
            <person name="van der Nest M.A."/>
            <person name="van Wyk S."/>
            <person name="Wingfield M.J."/>
            <person name="Xiong C."/>
            <person name="Yue Q."/>
            <person name="Zhang X."/>
        </authorList>
    </citation>
    <scope>NUCLEOTIDE SEQUENCE [LARGE SCALE GENOMIC DNA]</scope>
    <source>
        <strain evidence="2 3">BP6252</strain>
    </source>
</reference>
<evidence type="ECO:0000256" key="1">
    <source>
        <dbReference type="SAM" id="MobiDB-lite"/>
    </source>
</evidence>
<dbReference type="AlphaFoldDB" id="A0A3D8R711"/>
<protein>
    <submittedName>
        <fullName evidence="2">Uncharacterized protein</fullName>
    </submittedName>
</protein>
<feature type="region of interest" description="Disordered" evidence="1">
    <location>
        <begin position="17"/>
        <end position="65"/>
    </location>
</feature>
<evidence type="ECO:0000313" key="3">
    <source>
        <dbReference type="Proteomes" id="UP000256645"/>
    </source>
</evidence>
<name>A0A3D8R711_9HELO</name>
<dbReference type="Proteomes" id="UP000256645">
    <property type="component" value="Unassembled WGS sequence"/>
</dbReference>
<keyword evidence="3" id="KW-1185">Reference proteome</keyword>
<organism evidence="2 3">
    <name type="scientific">Coleophoma cylindrospora</name>
    <dbReference type="NCBI Taxonomy" id="1849047"/>
    <lineage>
        <taxon>Eukaryota</taxon>
        <taxon>Fungi</taxon>
        <taxon>Dikarya</taxon>
        <taxon>Ascomycota</taxon>
        <taxon>Pezizomycotina</taxon>
        <taxon>Leotiomycetes</taxon>
        <taxon>Helotiales</taxon>
        <taxon>Dermateaceae</taxon>
        <taxon>Coleophoma</taxon>
    </lineage>
</organism>
<comment type="caution">
    <text evidence="2">The sequence shown here is derived from an EMBL/GenBank/DDBJ whole genome shotgun (WGS) entry which is preliminary data.</text>
</comment>
<feature type="compositionally biased region" description="Polar residues" evidence="1">
    <location>
        <begin position="22"/>
        <end position="40"/>
    </location>
</feature>
<gene>
    <name evidence="2" type="ORF">BP6252_08855</name>
</gene>